<evidence type="ECO:0000256" key="1">
    <source>
        <dbReference type="ARBA" id="ARBA00009067"/>
    </source>
</evidence>
<evidence type="ECO:0000313" key="5">
    <source>
        <dbReference type="Proteomes" id="UP000664495"/>
    </source>
</evidence>
<keyword evidence="4" id="KW-0378">Hydrolase</keyword>
<feature type="transmembrane region" description="Helical" evidence="2">
    <location>
        <begin position="152"/>
        <end position="170"/>
    </location>
</feature>
<dbReference type="InterPro" id="IPR052710">
    <property type="entry name" value="CAAX_protease"/>
</dbReference>
<keyword evidence="5" id="KW-1185">Reference proteome</keyword>
<protein>
    <submittedName>
        <fullName evidence="4">CPBP family intramembrane metalloprotease</fullName>
    </submittedName>
</protein>
<evidence type="ECO:0000313" key="4">
    <source>
        <dbReference type="EMBL" id="MBO0452603.1"/>
    </source>
</evidence>
<dbReference type="GO" id="GO:0008237">
    <property type="term" value="F:metallopeptidase activity"/>
    <property type="evidence" value="ECO:0007669"/>
    <property type="project" value="UniProtKB-KW"/>
</dbReference>
<feature type="transmembrane region" description="Helical" evidence="2">
    <location>
        <begin position="7"/>
        <end position="31"/>
    </location>
</feature>
<feature type="transmembrane region" description="Helical" evidence="2">
    <location>
        <begin position="122"/>
        <end position="140"/>
    </location>
</feature>
<organism evidence="4 5">
    <name type="scientific">Candidatus Enterococcus murrayae</name>
    <dbReference type="NCBI Taxonomy" id="2815321"/>
    <lineage>
        <taxon>Bacteria</taxon>
        <taxon>Bacillati</taxon>
        <taxon>Bacillota</taxon>
        <taxon>Bacilli</taxon>
        <taxon>Lactobacillales</taxon>
        <taxon>Enterococcaceae</taxon>
        <taxon>Enterococcus</taxon>
    </lineage>
</organism>
<dbReference type="RefSeq" id="WP_207108376.1">
    <property type="nucleotide sequence ID" value="NZ_JAFLVR010000021.1"/>
</dbReference>
<dbReference type="InterPro" id="IPR003675">
    <property type="entry name" value="Rce1/LyrA-like_dom"/>
</dbReference>
<comment type="caution">
    <text evidence="4">The sequence shown here is derived from an EMBL/GenBank/DDBJ whole genome shotgun (WGS) entry which is preliminary data.</text>
</comment>
<dbReference type="PANTHER" id="PTHR36435:SF1">
    <property type="entry name" value="CAAX AMINO TERMINAL PROTEASE FAMILY PROTEIN"/>
    <property type="match status" value="1"/>
</dbReference>
<comment type="similarity">
    <text evidence="1">Belongs to the UPF0177 family.</text>
</comment>
<feature type="transmembrane region" description="Helical" evidence="2">
    <location>
        <begin position="37"/>
        <end position="57"/>
    </location>
</feature>
<keyword evidence="4" id="KW-0645">Protease</keyword>
<keyword evidence="2" id="KW-0812">Transmembrane</keyword>
<keyword evidence="2" id="KW-0472">Membrane</keyword>
<dbReference type="Proteomes" id="UP000664495">
    <property type="component" value="Unassembled WGS sequence"/>
</dbReference>
<proteinExistence type="inferred from homology"/>
<gene>
    <name evidence="4" type="ORF">JZO85_10000</name>
</gene>
<dbReference type="Pfam" id="PF02517">
    <property type="entry name" value="Rce1-like"/>
    <property type="match status" value="1"/>
</dbReference>
<keyword evidence="4" id="KW-0482">Metalloprotease</keyword>
<evidence type="ECO:0000256" key="2">
    <source>
        <dbReference type="SAM" id="Phobius"/>
    </source>
</evidence>
<dbReference type="PANTHER" id="PTHR36435">
    <property type="entry name" value="SLR1288 PROTEIN"/>
    <property type="match status" value="1"/>
</dbReference>
<feature type="transmembrane region" description="Helical" evidence="2">
    <location>
        <begin position="176"/>
        <end position="191"/>
    </location>
</feature>
<feature type="domain" description="CAAX prenyl protease 2/Lysostaphin resistance protein A-like" evidence="3">
    <location>
        <begin position="119"/>
        <end position="209"/>
    </location>
</feature>
<reference evidence="4 5" key="1">
    <citation type="submission" date="2021-03" db="EMBL/GenBank/DDBJ databases">
        <title>Enterococcal diversity collection.</title>
        <authorList>
            <person name="Gilmore M.S."/>
            <person name="Schwartzman J."/>
            <person name="Van Tyne D."/>
            <person name="Martin M."/>
            <person name="Earl A.M."/>
            <person name="Manson A.L."/>
            <person name="Straub T."/>
            <person name="Salamzade R."/>
            <person name="Saavedra J."/>
            <person name="Lebreton F."/>
            <person name="Prichula J."/>
            <person name="Schaufler K."/>
            <person name="Gaca A."/>
            <person name="Sgardioli B."/>
            <person name="Wagenaar J."/>
            <person name="Strong T."/>
        </authorList>
    </citation>
    <scope>NUCLEOTIDE SEQUENCE [LARGE SCALE GENOMIC DNA]</scope>
    <source>
        <strain evidence="4 5">MJM16</strain>
    </source>
</reference>
<feature type="transmembrane region" description="Helical" evidence="2">
    <location>
        <begin position="77"/>
        <end position="97"/>
    </location>
</feature>
<sequence>MKVIKNFFIVIALFILSQISMTVFSIVQISITKPLSVLGLSAMILMVVVNIAILLWLAKKLKLIEFNTAWLTKKNMLIIIGSTVLLRIIAIGGTLLIQQLNGTQTSDNDAALGVMFNNVNPLLLFLIIAISAPIMEEIVFRAGIIKLLCEKLPILGVVLSSICFGFLHMATDIPNFVLYASMGLVFALAYYKTGRLEVSIMVHFFNNAIGAIAMILMQ</sequence>
<evidence type="ECO:0000259" key="3">
    <source>
        <dbReference type="Pfam" id="PF02517"/>
    </source>
</evidence>
<name>A0ABS3HH77_9ENTE</name>
<dbReference type="EMBL" id="JAFLVR010000021">
    <property type="protein sequence ID" value="MBO0452603.1"/>
    <property type="molecule type" value="Genomic_DNA"/>
</dbReference>
<feature type="transmembrane region" description="Helical" evidence="2">
    <location>
        <begin position="198"/>
        <end position="217"/>
    </location>
</feature>
<accession>A0ABS3HH77</accession>
<keyword evidence="2" id="KW-1133">Transmembrane helix</keyword>